<dbReference type="HOGENOM" id="CLU_761709_0_0_1"/>
<evidence type="ECO:0000256" key="1">
    <source>
        <dbReference type="SAM" id="Phobius"/>
    </source>
</evidence>
<name>A0A0D3J0F6_EMIH1</name>
<dbReference type="PaxDb" id="2903-EOD04228"/>
<sequence>MGGASKLVFLSGRDRNPADSHARDFDDCIESARQTAVERLVASSSHGVSSFDIGTEPSLLSAFNGSWKKLGAVRHVAQRWPGGADGLLLWHDADTVPIDASGVSVVERARRIAALQPGVDLWMQPGEELVKVTPDYYWHSLEGVSLASLRHLVWLIGPHALQAWRRRGRPLLAGVLLVRGAHSSTATDALRYRHATRGQLGGFYNGEPLYSAPRGPASGEARDQGPLTHHLLQRAERPHLRAAPPALAGVDPSFIHFAGCSFTAARAKACVREFCRQGHGADQRDLRANLSGLLVQRRQQQAVAASREARSALPVQLARRGFVAAVEVEPVHLLLVAGVVWLLLARRRLCFAVRRGGRAVDTDE</sequence>
<keyword evidence="1" id="KW-0812">Transmembrane</keyword>
<protein>
    <recommendedName>
        <fullName evidence="4">Nucleotide-diphospho-sugar transferase domain-containing protein</fullName>
    </recommendedName>
</protein>
<evidence type="ECO:0008006" key="4">
    <source>
        <dbReference type="Google" id="ProtNLM"/>
    </source>
</evidence>
<evidence type="ECO:0000313" key="3">
    <source>
        <dbReference type="Proteomes" id="UP000013827"/>
    </source>
</evidence>
<keyword evidence="1" id="KW-1133">Transmembrane helix</keyword>
<dbReference type="EnsemblProtists" id="EOD04228">
    <property type="protein sequence ID" value="EOD04228"/>
    <property type="gene ID" value="EMIHUDRAFT_221333"/>
</dbReference>
<reference evidence="3" key="1">
    <citation type="journal article" date="2013" name="Nature">
        <title>Pan genome of the phytoplankton Emiliania underpins its global distribution.</title>
        <authorList>
            <person name="Read B.A."/>
            <person name="Kegel J."/>
            <person name="Klute M.J."/>
            <person name="Kuo A."/>
            <person name="Lefebvre S.C."/>
            <person name="Maumus F."/>
            <person name="Mayer C."/>
            <person name="Miller J."/>
            <person name="Monier A."/>
            <person name="Salamov A."/>
            <person name="Young J."/>
            <person name="Aguilar M."/>
            <person name="Claverie J.M."/>
            <person name="Frickenhaus S."/>
            <person name="Gonzalez K."/>
            <person name="Herman E.K."/>
            <person name="Lin Y.C."/>
            <person name="Napier J."/>
            <person name="Ogata H."/>
            <person name="Sarno A.F."/>
            <person name="Shmutz J."/>
            <person name="Schroeder D."/>
            <person name="de Vargas C."/>
            <person name="Verret F."/>
            <person name="von Dassow P."/>
            <person name="Valentin K."/>
            <person name="Van de Peer Y."/>
            <person name="Wheeler G."/>
            <person name="Dacks J.B."/>
            <person name="Delwiche C.F."/>
            <person name="Dyhrman S.T."/>
            <person name="Glockner G."/>
            <person name="John U."/>
            <person name="Richards T."/>
            <person name="Worden A.Z."/>
            <person name="Zhang X."/>
            <person name="Grigoriev I.V."/>
            <person name="Allen A.E."/>
            <person name="Bidle K."/>
            <person name="Borodovsky M."/>
            <person name="Bowler C."/>
            <person name="Brownlee C."/>
            <person name="Cock J.M."/>
            <person name="Elias M."/>
            <person name="Gladyshev V.N."/>
            <person name="Groth M."/>
            <person name="Guda C."/>
            <person name="Hadaegh A."/>
            <person name="Iglesias-Rodriguez M.D."/>
            <person name="Jenkins J."/>
            <person name="Jones B.M."/>
            <person name="Lawson T."/>
            <person name="Leese F."/>
            <person name="Lindquist E."/>
            <person name="Lobanov A."/>
            <person name="Lomsadze A."/>
            <person name="Malik S.B."/>
            <person name="Marsh M.E."/>
            <person name="Mackinder L."/>
            <person name="Mock T."/>
            <person name="Mueller-Roeber B."/>
            <person name="Pagarete A."/>
            <person name="Parker M."/>
            <person name="Probert I."/>
            <person name="Quesneville H."/>
            <person name="Raines C."/>
            <person name="Rensing S.A."/>
            <person name="Riano-Pachon D.M."/>
            <person name="Richier S."/>
            <person name="Rokitta S."/>
            <person name="Shiraiwa Y."/>
            <person name="Soanes D.M."/>
            <person name="van der Giezen M."/>
            <person name="Wahlund T.M."/>
            <person name="Williams B."/>
            <person name="Wilson W."/>
            <person name="Wolfe G."/>
            <person name="Wurch L.L."/>
        </authorList>
    </citation>
    <scope>NUCLEOTIDE SEQUENCE</scope>
</reference>
<proteinExistence type="predicted"/>
<dbReference type="AlphaFoldDB" id="A0A0D3J0F6"/>
<dbReference type="RefSeq" id="XP_005769420.1">
    <property type="nucleotide sequence ID" value="XM_005769363.1"/>
</dbReference>
<dbReference type="RefSeq" id="XP_005756657.1">
    <property type="nucleotide sequence ID" value="XM_005756600.1"/>
</dbReference>
<dbReference type="GeneID" id="17250370"/>
<dbReference type="KEGG" id="ehx:EMIHUDRAFT_221333"/>
<dbReference type="Proteomes" id="UP000013827">
    <property type="component" value="Unassembled WGS sequence"/>
</dbReference>
<dbReference type="EnsemblProtists" id="EOD16991">
    <property type="protein sequence ID" value="EOD16991"/>
    <property type="gene ID" value="EMIHUDRAFT_244596"/>
</dbReference>
<dbReference type="KEGG" id="ehx:EMIHUDRAFT_244596"/>
<keyword evidence="3" id="KW-1185">Reference proteome</keyword>
<dbReference type="GeneID" id="17263138"/>
<organism evidence="2 3">
    <name type="scientific">Emiliania huxleyi (strain CCMP1516)</name>
    <dbReference type="NCBI Taxonomy" id="280463"/>
    <lineage>
        <taxon>Eukaryota</taxon>
        <taxon>Haptista</taxon>
        <taxon>Haptophyta</taxon>
        <taxon>Prymnesiophyceae</taxon>
        <taxon>Isochrysidales</taxon>
        <taxon>Noelaerhabdaceae</taxon>
        <taxon>Emiliania</taxon>
    </lineage>
</organism>
<reference evidence="2" key="2">
    <citation type="submission" date="2024-10" db="UniProtKB">
        <authorList>
            <consortium name="EnsemblProtists"/>
        </authorList>
    </citation>
    <scope>IDENTIFICATION</scope>
</reference>
<feature type="transmembrane region" description="Helical" evidence="1">
    <location>
        <begin position="322"/>
        <end position="345"/>
    </location>
</feature>
<keyword evidence="1" id="KW-0472">Membrane</keyword>
<accession>A0A0D3J0F6</accession>
<evidence type="ECO:0000313" key="2">
    <source>
        <dbReference type="EnsemblProtists" id="EOD16991"/>
    </source>
</evidence>